<organism evidence="2 3">
    <name type="scientific">Hohenbuehelia grisea</name>
    <dbReference type="NCBI Taxonomy" id="104357"/>
    <lineage>
        <taxon>Eukaryota</taxon>
        <taxon>Fungi</taxon>
        <taxon>Dikarya</taxon>
        <taxon>Basidiomycota</taxon>
        <taxon>Agaricomycotina</taxon>
        <taxon>Agaricomycetes</taxon>
        <taxon>Agaricomycetidae</taxon>
        <taxon>Agaricales</taxon>
        <taxon>Pleurotineae</taxon>
        <taxon>Pleurotaceae</taxon>
        <taxon>Hohenbuehelia</taxon>
    </lineage>
</organism>
<dbReference type="Pfam" id="PF12697">
    <property type="entry name" value="Abhydrolase_6"/>
    <property type="match status" value="1"/>
</dbReference>
<dbReference type="InterPro" id="IPR029058">
    <property type="entry name" value="AB_hydrolase_fold"/>
</dbReference>
<keyword evidence="3" id="KW-1185">Reference proteome</keyword>
<evidence type="ECO:0000313" key="2">
    <source>
        <dbReference type="EMBL" id="KAL0950281.1"/>
    </source>
</evidence>
<evidence type="ECO:0000259" key="1">
    <source>
        <dbReference type="Pfam" id="PF12697"/>
    </source>
</evidence>
<gene>
    <name evidence="2" type="ORF">HGRIS_010261</name>
</gene>
<dbReference type="EMBL" id="JASNQZ010000012">
    <property type="protein sequence ID" value="KAL0950281.1"/>
    <property type="molecule type" value="Genomic_DNA"/>
</dbReference>
<proteinExistence type="predicted"/>
<name>A0ABR3J3R1_9AGAR</name>
<evidence type="ECO:0000313" key="3">
    <source>
        <dbReference type="Proteomes" id="UP001556367"/>
    </source>
</evidence>
<feature type="domain" description="AB hydrolase-1" evidence="1">
    <location>
        <begin position="34"/>
        <end position="345"/>
    </location>
</feature>
<sequence length="351" mass="38732">MFQPQNQALTVDDSGTQLTFFDTGPPSRNNYTTLVAVHGIIFNNKIFRKLAAHSFTRGIRVIAINRRGYSESTPFSVEQKAERASVPPQSTWLHDRGIEIAKFIDGLIQKEHLPEVSVDAETGSVTGGVVILGWSAGASYTNATIACVEHLEAAIQSRLGTHLRGNIVYDAPSIALGKPLPAKTYWHELDTFIPPVARIPSFMQWMTSYFKHNNLASRDPELLEYVLPGLDRAPSIWNMSTGDIAAMSEEEIYAVQESPGLISGSLLEPAARAYETSVFGKQVRQLLPHLQTLVVCGDSTVPYIISAFWAIQEDDKANGGGNVRYQLVPGANHFMHWDEPEKTLDALLEIL</sequence>
<dbReference type="InterPro" id="IPR000073">
    <property type="entry name" value="AB_hydrolase_1"/>
</dbReference>
<dbReference type="SUPFAM" id="SSF53474">
    <property type="entry name" value="alpha/beta-Hydrolases"/>
    <property type="match status" value="1"/>
</dbReference>
<comment type="caution">
    <text evidence="2">The sequence shown here is derived from an EMBL/GenBank/DDBJ whole genome shotgun (WGS) entry which is preliminary data.</text>
</comment>
<accession>A0ABR3J3R1</accession>
<dbReference type="Gene3D" id="3.40.50.1820">
    <property type="entry name" value="alpha/beta hydrolase"/>
    <property type="match status" value="1"/>
</dbReference>
<dbReference type="Proteomes" id="UP001556367">
    <property type="component" value="Unassembled WGS sequence"/>
</dbReference>
<reference evidence="3" key="1">
    <citation type="submission" date="2024-06" db="EMBL/GenBank/DDBJ databases">
        <title>Multi-omics analyses provide insights into the biosynthesis of the anticancer antibiotic pleurotin in Hohenbuehelia grisea.</title>
        <authorList>
            <person name="Weaver J.A."/>
            <person name="Alberti F."/>
        </authorList>
    </citation>
    <scope>NUCLEOTIDE SEQUENCE [LARGE SCALE GENOMIC DNA]</scope>
    <source>
        <strain evidence="3">T-177</strain>
    </source>
</reference>
<protein>
    <recommendedName>
        <fullName evidence="1">AB hydrolase-1 domain-containing protein</fullName>
    </recommendedName>
</protein>